<dbReference type="InterPro" id="IPR043128">
    <property type="entry name" value="Rev_trsase/Diguanyl_cyclase"/>
</dbReference>
<dbReference type="Gene3D" id="3.30.70.270">
    <property type="match status" value="1"/>
</dbReference>
<dbReference type="InterPro" id="IPR008042">
    <property type="entry name" value="Retrotrans_Pao"/>
</dbReference>
<feature type="domain" description="Reverse transcriptase" evidence="3">
    <location>
        <begin position="370"/>
        <end position="493"/>
    </location>
</feature>
<gene>
    <name evidence="4" type="ORF">M9458_028676</name>
</gene>
<dbReference type="Gene3D" id="3.10.10.10">
    <property type="entry name" value="HIV Type 1 Reverse Transcriptase, subunit A, domain 1"/>
    <property type="match status" value="1"/>
</dbReference>
<dbReference type="EMBL" id="JAMKFB020000014">
    <property type="protein sequence ID" value="KAL0176346.1"/>
    <property type="molecule type" value="Genomic_DNA"/>
</dbReference>
<dbReference type="AlphaFoldDB" id="A0ABD0PSE6"/>
<name>A0ABD0PSE6_CIRMR</name>
<protein>
    <recommendedName>
        <fullName evidence="2">ribonuclease H</fullName>
        <ecNumber evidence="2">3.1.26.4</ecNumber>
    </recommendedName>
</protein>
<dbReference type="SUPFAM" id="SSF56672">
    <property type="entry name" value="DNA/RNA polymerases"/>
    <property type="match status" value="1"/>
</dbReference>
<dbReference type="PANTHER" id="PTHR47331">
    <property type="entry name" value="PHD-TYPE DOMAIN-CONTAINING PROTEIN"/>
    <property type="match status" value="1"/>
</dbReference>
<evidence type="ECO:0000259" key="3">
    <source>
        <dbReference type="Pfam" id="PF00078"/>
    </source>
</evidence>
<dbReference type="InterPro" id="IPR000477">
    <property type="entry name" value="RT_dom"/>
</dbReference>
<evidence type="ECO:0000256" key="2">
    <source>
        <dbReference type="ARBA" id="ARBA00012180"/>
    </source>
</evidence>
<dbReference type="PANTHER" id="PTHR47331:SF3">
    <property type="match status" value="1"/>
</dbReference>
<dbReference type="InterPro" id="IPR043502">
    <property type="entry name" value="DNA/RNA_pol_sf"/>
</dbReference>
<feature type="non-terminal residue" evidence="4">
    <location>
        <position position="939"/>
    </location>
</feature>
<dbReference type="EC" id="3.1.26.4" evidence="2"/>
<dbReference type="Proteomes" id="UP001529510">
    <property type="component" value="Unassembled WGS sequence"/>
</dbReference>
<evidence type="ECO:0000313" key="4">
    <source>
        <dbReference type="EMBL" id="KAL0176346.1"/>
    </source>
</evidence>
<evidence type="ECO:0000256" key="1">
    <source>
        <dbReference type="ARBA" id="ARBA00010879"/>
    </source>
</evidence>
<dbReference type="Pfam" id="PF00078">
    <property type="entry name" value="RVT_1"/>
    <property type="match status" value="1"/>
</dbReference>
<evidence type="ECO:0000313" key="5">
    <source>
        <dbReference type="Proteomes" id="UP001529510"/>
    </source>
</evidence>
<sequence>MQTPVNSALITANHTTGASHCALAIVPVLVKASKGSRTIMTYAFLDPGSSASFCSDNIMHQLNVNGRRTEVALRTMGQEQTVRCYELTGLEVGNIDGSEFIELPIVYTQANIPVSKDNLFTQNDLKRWPYLSGITLKSIDADVEMLIGMDVPKAMEPWQVLNSQNDGPYAVKTLLGWVVNGPLNSCPAMDRHGKQSVTVNRISLENIKNLLIRQYDFPEKEYVEKKEMSVEDKRFMDLISRSVMFKNGHYHIPLPFRDKDVTLPNNLEVAAQRTVGLSRRFKMDSAYASEYKAFMEDVLRKGYAEKVSQKQLQRNDGKVWYIPHHGVYHKQKGKLRVVFDCSASYKGKSLNTELLQGPDLANPLLGVLLRFREERIAVMADIEAMYYQVRVQEHHRDFLRFLWWPQGDVSKPLEVYRMNVHLFGAVSSPSIANFALKRTAADNSEQFSVKIPEIIKHSFYVDDCLQSVATVKEAIQLTQDLREACTLGGFTLSKWVSNSCEVLATIPENHRATLVKQLDLDRDKPLLERALGIQWNIQNDTFTFKVAIKNKALTRRAVLSVVSSIYDPLGFLAPFILKAKQILQKLCLEKCGWDEDIPEELSKPWQRWITELSQLDRFEVDRCIKPESFGSVRTARLHHFCDASEAGYGTVTYLSLAKSNGDIHVTFILAKSRVAPLKQMTIPRLELAAATLAVKVDKMLQKELHMDLENSTFWTDSTTVLKYIHNETKRFYTYVANRIAVIHSLSQVRQWRYVSSRDNPADDASRGLHMEPLLKSLRWLHGPHFLSREESEWPDAPEDLGHLPHSDPEIKRDITVNCLKLEANATSSLIQYFSSWRKLLTAVAWLLKLKNFLLLRSRKDKDNMTSKIKSEQQCLTVDDLDEAEKAIICYEQQCHFKPELTFLRKGMPVKSDSSVSELDPILDEGILRIGGRLSKASMP</sequence>
<keyword evidence="5" id="KW-1185">Reference proteome</keyword>
<dbReference type="GO" id="GO:0004523">
    <property type="term" value="F:RNA-DNA hybrid ribonuclease activity"/>
    <property type="evidence" value="ECO:0007669"/>
    <property type="project" value="UniProtKB-EC"/>
</dbReference>
<dbReference type="Pfam" id="PF05380">
    <property type="entry name" value="Peptidase_A17"/>
    <property type="match status" value="1"/>
</dbReference>
<accession>A0ABD0PSE6</accession>
<proteinExistence type="inferred from homology"/>
<comment type="caution">
    <text evidence="4">The sequence shown here is derived from an EMBL/GenBank/DDBJ whole genome shotgun (WGS) entry which is preliminary data.</text>
</comment>
<comment type="similarity">
    <text evidence="1">Belongs to the beta type-B retroviral polymerase family. HERV class-II K(HML-2) pol subfamily.</text>
</comment>
<organism evidence="4 5">
    <name type="scientific">Cirrhinus mrigala</name>
    <name type="common">Mrigala</name>
    <dbReference type="NCBI Taxonomy" id="683832"/>
    <lineage>
        <taxon>Eukaryota</taxon>
        <taxon>Metazoa</taxon>
        <taxon>Chordata</taxon>
        <taxon>Craniata</taxon>
        <taxon>Vertebrata</taxon>
        <taxon>Euteleostomi</taxon>
        <taxon>Actinopterygii</taxon>
        <taxon>Neopterygii</taxon>
        <taxon>Teleostei</taxon>
        <taxon>Ostariophysi</taxon>
        <taxon>Cypriniformes</taxon>
        <taxon>Cyprinidae</taxon>
        <taxon>Labeoninae</taxon>
        <taxon>Labeonini</taxon>
        <taxon>Cirrhinus</taxon>
    </lineage>
</organism>
<reference evidence="4 5" key="1">
    <citation type="submission" date="2024-05" db="EMBL/GenBank/DDBJ databases">
        <title>Genome sequencing and assembly of Indian major carp, Cirrhinus mrigala (Hamilton, 1822).</title>
        <authorList>
            <person name="Mohindra V."/>
            <person name="Chowdhury L.M."/>
            <person name="Lal K."/>
            <person name="Jena J.K."/>
        </authorList>
    </citation>
    <scope>NUCLEOTIDE SEQUENCE [LARGE SCALE GENOMIC DNA]</scope>
    <source>
        <strain evidence="4">CM1030</strain>
        <tissue evidence="4">Blood</tissue>
    </source>
</reference>
<dbReference type="CDD" id="cd01644">
    <property type="entry name" value="RT_pepA17"/>
    <property type="match status" value="1"/>
</dbReference>